<sequence length="111" mass="11319">MDLKKKMTAGRLAGLSAATALLLHPLVAGQALAADGSTTPMRCRSVGTARDADVASVLQPLGVHLQNPDTPVGLSCTPTRNGGPDVNFCAGKDPVHGIAVIGRRPMGHTCP</sequence>
<reference evidence="2 3" key="1">
    <citation type="journal article" date="2019" name="Microb. Cell Fact.">
        <title>Exploring novel herbicidin analogues by transcriptional regulator overexpression and MS/MS molecular networking.</title>
        <authorList>
            <person name="Shi Y."/>
            <person name="Gu R."/>
            <person name="Li Y."/>
            <person name="Wang X."/>
            <person name="Ren W."/>
            <person name="Li X."/>
            <person name="Wang L."/>
            <person name="Xie Y."/>
            <person name="Hong B."/>
        </authorList>
    </citation>
    <scope>NUCLEOTIDE SEQUENCE [LARGE SCALE GENOMIC DNA]</scope>
    <source>
        <strain evidence="2 3">US-43</strain>
    </source>
</reference>
<keyword evidence="1" id="KW-0732">Signal</keyword>
<comment type="caution">
    <text evidence="2">The sequence shown here is derived from an EMBL/GenBank/DDBJ whole genome shotgun (WGS) entry which is preliminary data.</text>
</comment>
<feature type="signal peptide" evidence="1">
    <location>
        <begin position="1"/>
        <end position="33"/>
    </location>
</feature>
<dbReference type="AlphaFoldDB" id="A0A5N5WCE0"/>
<name>A0A5N5WCE0_STRMB</name>
<keyword evidence="3" id="KW-1185">Reference proteome</keyword>
<dbReference type="EMBL" id="VOKX01000009">
    <property type="protein sequence ID" value="KAB7849998.1"/>
    <property type="molecule type" value="Genomic_DNA"/>
</dbReference>
<evidence type="ECO:0000256" key="1">
    <source>
        <dbReference type="SAM" id="SignalP"/>
    </source>
</evidence>
<organism evidence="2 3">
    <name type="scientific">Streptomyces mobaraensis</name>
    <name type="common">Streptoverticillium mobaraense</name>
    <dbReference type="NCBI Taxonomy" id="35621"/>
    <lineage>
        <taxon>Bacteria</taxon>
        <taxon>Bacillati</taxon>
        <taxon>Actinomycetota</taxon>
        <taxon>Actinomycetes</taxon>
        <taxon>Kitasatosporales</taxon>
        <taxon>Streptomycetaceae</taxon>
        <taxon>Streptomyces</taxon>
    </lineage>
</organism>
<gene>
    <name evidence="2" type="ORF">FRZ00_05095</name>
</gene>
<accession>A0A5N5WCE0</accession>
<evidence type="ECO:0000313" key="2">
    <source>
        <dbReference type="EMBL" id="KAB7849998.1"/>
    </source>
</evidence>
<evidence type="ECO:0008006" key="4">
    <source>
        <dbReference type="Google" id="ProtNLM"/>
    </source>
</evidence>
<evidence type="ECO:0000313" key="3">
    <source>
        <dbReference type="Proteomes" id="UP000327000"/>
    </source>
</evidence>
<feature type="chain" id="PRO_5024890908" description="Secreted protein" evidence="1">
    <location>
        <begin position="34"/>
        <end position="111"/>
    </location>
</feature>
<dbReference type="Proteomes" id="UP000327000">
    <property type="component" value="Unassembled WGS sequence"/>
</dbReference>
<proteinExistence type="predicted"/>
<dbReference type="RefSeq" id="WP_004942951.1">
    <property type="nucleotide sequence ID" value="NZ_JBFADJ010000016.1"/>
</dbReference>
<dbReference type="CDD" id="cd23507">
    <property type="entry name" value="hydrophobin_I"/>
    <property type="match status" value="1"/>
</dbReference>
<protein>
    <recommendedName>
        <fullName evidence="4">Secreted protein</fullName>
    </recommendedName>
</protein>